<proteinExistence type="predicted"/>
<sequence length="475" mass="53013">MDKTPYVLLERINADSQRAFEHGLQRIPIAKRRPIVLVEKLPVAVTYGLRQSGDNPSGQPARKIPKRKLSPGPSRRPCPDTPSKRVCFSDKGSRKYPHMRLWTGPKSNATQKTGSAKENGTSQYYSHKSLWEDEAQSSVQSAISSVKSANLAVLLGVRSRGVPIVELERLQTVTVYKHCDMPFQDTVTADSQPPGNKELSSEDSDTECDLPEFSKASRKRKTSHSPRKMAAVGYQETESSDDNWIYDQNEHLVALDGPKRLNSVNLFLSAQISPVWGEEREGIQCKDIGPIRCWWLTGYSSGEKPVIGISTDSADYYISNEHEAYADFMKPLRRKMHLTKLVVNAVNGDPNCSYENLVKVIQVSVPNNVSKDTPLRRFSQPTDTLATCTPLVQDVFHEAFASQMSEGASACKKTIAWCGSPEDTGTVLVYSAVMIGDEKVKRKFFYREWYEEGGKPYTASMSASCPKDGFTYSKM</sequence>
<accession>A0ACB8DFH0</accession>
<name>A0ACB8DFH0_DERSI</name>
<dbReference type="Proteomes" id="UP000821865">
    <property type="component" value="Chromosome 2"/>
</dbReference>
<evidence type="ECO:0000313" key="2">
    <source>
        <dbReference type="Proteomes" id="UP000821865"/>
    </source>
</evidence>
<keyword evidence="2" id="KW-1185">Reference proteome</keyword>
<protein>
    <submittedName>
        <fullName evidence="1">Uncharacterized protein</fullName>
    </submittedName>
</protein>
<reference evidence="1" key="1">
    <citation type="submission" date="2020-05" db="EMBL/GenBank/DDBJ databases">
        <title>Large-scale comparative analyses of tick genomes elucidate their genetic diversity and vector capacities.</title>
        <authorList>
            <person name="Jia N."/>
            <person name="Wang J."/>
            <person name="Shi W."/>
            <person name="Du L."/>
            <person name="Sun Y."/>
            <person name="Zhan W."/>
            <person name="Jiang J."/>
            <person name="Wang Q."/>
            <person name="Zhang B."/>
            <person name="Ji P."/>
            <person name="Sakyi L.B."/>
            <person name="Cui X."/>
            <person name="Yuan T."/>
            <person name="Jiang B."/>
            <person name="Yang W."/>
            <person name="Lam T.T.-Y."/>
            <person name="Chang Q."/>
            <person name="Ding S."/>
            <person name="Wang X."/>
            <person name="Zhu J."/>
            <person name="Ruan X."/>
            <person name="Zhao L."/>
            <person name="Wei J."/>
            <person name="Que T."/>
            <person name="Du C."/>
            <person name="Cheng J."/>
            <person name="Dai P."/>
            <person name="Han X."/>
            <person name="Huang E."/>
            <person name="Gao Y."/>
            <person name="Liu J."/>
            <person name="Shao H."/>
            <person name="Ye R."/>
            <person name="Li L."/>
            <person name="Wei W."/>
            <person name="Wang X."/>
            <person name="Wang C."/>
            <person name="Yang T."/>
            <person name="Huo Q."/>
            <person name="Li W."/>
            <person name="Guo W."/>
            <person name="Chen H."/>
            <person name="Zhou L."/>
            <person name="Ni X."/>
            <person name="Tian J."/>
            <person name="Zhou Y."/>
            <person name="Sheng Y."/>
            <person name="Liu T."/>
            <person name="Pan Y."/>
            <person name="Xia L."/>
            <person name="Li J."/>
            <person name="Zhao F."/>
            <person name="Cao W."/>
        </authorList>
    </citation>
    <scope>NUCLEOTIDE SEQUENCE</scope>
    <source>
        <strain evidence="1">Dsil-2018</strain>
    </source>
</reference>
<gene>
    <name evidence="1" type="ORF">HPB49_019744</name>
</gene>
<dbReference type="EMBL" id="CM023471">
    <property type="protein sequence ID" value="KAH7966819.1"/>
    <property type="molecule type" value="Genomic_DNA"/>
</dbReference>
<evidence type="ECO:0000313" key="1">
    <source>
        <dbReference type="EMBL" id="KAH7966819.1"/>
    </source>
</evidence>
<comment type="caution">
    <text evidence="1">The sequence shown here is derived from an EMBL/GenBank/DDBJ whole genome shotgun (WGS) entry which is preliminary data.</text>
</comment>
<organism evidence="1 2">
    <name type="scientific">Dermacentor silvarum</name>
    <name type="common">Tick</name>
    <dbReference type="NCBI Taxonomy" id="543639"/>
    <lineage>
        <taxon>Eukaryota</taxon>
        <taxon>Metazoa</taxon>
        <taxon>Ecdysozoa</taxon>
        <taxon>Arthropoda</taxon>
        <taxon>Chelicerata</taxon>
        <taxon>Arachnida</taxon>
        <taxon>Acari</taxon>
        <taxon>Parasitiformes</taxon>
        <taxon>Ixodida</taxon>
        <taxon>Ixodoidea</taxon>
        <taxon>Ixodidae</taxon>
        <taxon>Rhipicephalinae</taxon>
        <taxon>Dermacentor</taxon>
    </lineage>
</organism>